<dbReference type="Gene3D" id="3.40.1260.10">
    <property type="entry name" value="DsrEFH-like"/>
    <property type="match status" value="1"/>
</dbReference>
<reference evidence="1 2" key="1">
    <citation type="submission" date="2016-08" db="EMBL/GenBank/DDBJ databases">
        <title>New Insights into Marine Group III Euryarchaeota, from dark to light.</title>
        <authorList>
            <person name="Haro-Moreno J.M."/>
            <person name="Rodriguez-Valera F."/>
            <person name="Lopez-Garcia P."/>
            <person name="Moreira D."/>
            <person name="Martin-Cuadrado A.B."/>
        </authorList>
    </citation>
    <scope>NUCLEOTIDE SEQUENCE [LARGE SCALE GENOMIC DNA]</scope>
    <source>
        <strain evidence="1">CG-Bathy1</strain>
    </source>
</reference>
<dbReference type="InterPro" id="IPR003787">
    <property type="entry name" value="Sulphur_relay_DsrE/F-like"/>
</dbReference>
<dbReference type="AlphaFoldDB" id="A0A1J5TGD8"/>
<dbReference type="Proteomes" id="UP000183815">
    <property type="component" value="Unassembled WGS sequence"/>
</dbReference>
<sequence length="118" mass="12838">MSSKGVLYIIISGPDSYHRAIEGLRMAEYQSGDGNHGVALMLQGQGVEWLRDGDEDYRKEIQTSIGVVHELGAAVFVCGASLNERGLTATMGDYNFLNSSAPKRISQVVTKGWQIATF</sequence>
<proteinExistence type="predicted"/>
<evidence type="ECO:0000313" key="1">
    <source>
        <dbReference type="EMBL" id="OIR20018.1"/>
    </source>
</evidence>
<protein>
    <submittedName>
        <fullName evidence="1">Uncharacterized protein</fullName>
    </submittedName>
</protein>
<dbReference type="SUPFAM" id="SSF75169">
    <property type="entry name" value="DsrEFH-like"/>
    <property type="match status" value="1"/>
</dbReference>
<gene>
    <name evidence="1" type="ORF">BEU04_04180</name>
</gene>
<organism evidence="1 2">
    <name type="scientific">Marine Group III euryarchaeote CG-Bathy1</name>
    <dbReference type="NCBI Taxonomy" id="1889001"/>
    <lineage>
        <taxon>Archaea</taxon>
        <taxon>Methanobacteriati</taxon>
        <taxon>Thermoplasmatota</taxon>
        <taxon>Thermoplasmata</taxon>
        <taxon>Candidatus Thermoprofundales</taxon>
    </lineage>
</organism>
<dbReference type="Pfam" id="PF02635">
    <property type="entry name" value="DsrE"/>
    <property type="match status" value="1"/>
</dbReference>
<dbReference type="EMBL" id="MIYU01000004">
    <property type="protein sequence ID" value="OIR20018.1"/>
    <property type="molecule type" value="Genomic_DNA"/>
</dbReference>
<accession>A0A1J5TGD8</accession>
<name>A0A1J5TGD8_9ARCH</name>
<evidence type="ECO:0000313" key="2">
    <source>
        <dbReference type="Proteomes" id="UP000183815"/>
    </source>
</evidence>
<comment type="caution">
    <text evidence="1">The sequence shown here is derived from an EMBL/GenBank/DDBJ whole genome shotgun (WGS) entry which is preliminary data.</text>
</comment>
<dbReference type="InterPro" id="IPR027396">
    <property type="entry name" value="DsrEFH-like"/>
</dbReference>